<evidence type="ECO:0000256" key="2">
    <source>
        <dbReference type="SAM" id="MobiDB-lite"/>
    </source>
</evidence>
<dbReference type="EMBL" id="MU825406">
    <property type="protein sequence ID" value="KAJ7391501.1"/>
    <property type="molecule type" value="Genomic_DNA"/>
</dbReference>
<evidence type="ECO:0000313" key="4">
    <source>
        <dbReference type="Proteomes" id="UP001163046"/>
    </source>
</evidence>
<evidence type="ECO:0000313" key="3">
    <source>
        <dbReference type="EMBL" id="KAJ7391501.1"/>
    </source>
</evidence>
<protein>
    <submittedName>
        <fullName evidence="3">Uncharacterized protein</fullName>
    </submittedName>
</protein>
<name>A0A9X0A109_9CNID</name>
<accession>A0A9X0A109</accession>
<feature type="region of interest" description="Disordered" evidence="2">
    <location>
        <begin position="80"/>
        <end position="186"/>
    </location>
</feature>
<feature type="compositionally biased region" description="Basic and acidic residues" evidence="2">
    <location>
        <begin position="82"/>
        <end position="92"/>
    </location>
</feature>
<feature type="compositionally biased region" description="Low complexity" evidence="2">
    <location>
        <begin position="159"/>
        <end position="169"/>
    </location>
</feature>
<keyword evidence="1" id="KW-0175">Coiled coil</keyword>
<keyword evidence="4" id="KW-1185">Reference proteome</keyword>
<proteinExistence type="predicted"/>
<feature type="compositionally biased region" description="Acidic residues" evidence="2">
    <location>
        <begin position="103"/>
        <end position="114"/>
    </location>
</feature>
<gene>
    <name evidence="3" type="ORF">OS493_018552</name>
</gene>
<evidence type="ECO:0000256" key="1">
    <source>
        <dbReference type="SAM" id="Coils"/>
    </source>
</evidence>
<feature type="coiled-coil region" evidence="1">
    <location>
        <begin position="194"/>
        <end position="224"/>
    </location>
</feature>
<comment type="caution">
    <text evidence="3">The sequence shown here is derived from an EMBL/GenBank/DDBJ whole genome shotgun (WGS) entry which is preliminary data.</text>
</comment>
<dbReference type="AlphaFoldDB" id="A0A9X0A109"/>
<feature type="region of interest" description="Disordered" evidence="2">
    <location>
        <begin position="322"/>
        <end position="344"/>
    </location>
</feature>
<dbReference type="OrthoDB" id="5987735at2759"/>
<dbReference type="Proteomes" id="UP001163046">
    <property type="component" value="Unassembled WGS sequence"/>
</dbReference>
<reference evidence="3" key="1">
    <citation type="submission" date="2023-01" db="EMBL/GenBank/DDBJ databases">
        <title>Genome assembly of the deep-sea coral Lophelia pertusa.</title>
        <authorList>
            <person name="Herrera S."/>
            <person name="Cordes E."/>
        </authorList>
    </citation>
    <scope>NUCLEOTIDE SEQUENCE</scope>
    <source>
        <strain evidence="3">USNM1676648</strain>
        <tissue evidence="3">Polyp</tissue>
    </source>
</reference>
<feature type="compositionally biased region" description="Basic and acidic residues" evidence="2">
    <location>
        <begin position="322"/>
        <end position="332"/>
    </location>
</feature>
<sequence>MYALISWSLKNGVPLKREELEVQSSTKFTVMNGGKMEPGATVNLVFKKDIWAGTIQSIHDSKKKAEEELNREISVINEEGDCTDKENSDQNGKRNRKRKTFGDEFEETAEDEETNREGNDESMCSPVLVENNGAAKKTKKSSTGGNQKEKRILNTSASPIQEPVQQSVVPPHPHFGGKQPKQHQPPKYISVICREEKETLKMELADALKELADTKEELKALKALQPSTAADLKSAKYGKVPQSVAIANNWEEISNGVWCCPIKAKAAVKDASTRTALACSLLGIFYPKDEIKGRRLHELDQDVIEAITDFSLVAKLTKEPTLRKAKEGEESKPPSPVSRSGIKQAMRVKCNTVISLQKKKAAKKVLLVVTEQD</sequence>
<organism evidence="3 4">
    <name type="scientific">Desmophyllum pertusum</name>
    <dbReference type="NCBI Taxonomy" id="174260"/>
    <lineage>
        <taxon>Eukaryota</taxon>
        <taxon>Metazoa</taxon>
        <taxon>Cnidaria</taxon>
        <taxon>Anthozoa</taxon>
        <taxon>Hexacorallia</taxon>
        <taxon>Scleractinia</taxon>
        <taxon>Caryophylliina</taxon>
        <taxon>Caryophylliidae</taxon>
        <taxon>Desmophyllum</taxon>
    </lineage>
</organism>